<protein>
    <submittedName>
        <fullName evidence="2">Uncharacterized protein</fullName>
    </submittedName>
</protein>
<feature type="region of interest" description="Disordered" evidence="1">
    <location>
        <begin position="81"/>
        <end position="104"/>
    </location>
</feature>
<proteinExistence type="predicted"/>
<dbReference type="RefSeq" id="WP_121524968.1">
    <property type="nucleotide sequence ID" value="NZ_RCHR01000011.1"/>
</dbReference>
<gene>
    <name evidence="2" type="ORF">D8M04_18905</name>
</gene>
<comment type="caution">
    <text evidence="2">The sequence shown here is derived from an EMBL/GenBank/DDBJ whole genome shotgun (WGS) entry which is preliminary data.</text>
</comment>
<sequence>MSDTKRIFNKVKKEIIHYSSIALKRVATNACNQLIDVTSDEYREKNQTANFQLSTVTDALKTGLMETGQELVEIGRERAEERVLKQNPEMSDESKTTIKSAGEN</sequence>
<reference evidence="2 3" key="1">
    <citation type="submission" date="2018-10" db="EMBL/GenBank/DDBJ databases">
        <title>Oceanobacillus sp. YLB-02 draft genome.</title>
        <authorList>
            <person name="Yu L."/>
        </authorList>
    </citation>
    <scope>NUCLEOTIDE SEQUENCE [LARGE SCALE GENOMIC DNA]</scope>
    <source>
        <strain evidence="2 3">YLB-02</strain>
    </source>
</reference>
<dbReference type="OrthoDB" id="2972745at2"/>
<accession>A0A498DHU8</accession>
<evidence type="ECO:0000313" key="3">
    <source>
        <dbReference type="Proteomes" id="UP000270219"/>
    </source>
</evidence>
<name>A0A498DHU8_9BACI</name>
<organism evidence="2 3">
    <name type="scientific">Oceanobacillus piezotolerans</name>
    <dbReference type="NCBI Taxonomy" id="2448030"/>
    <lineage>
        <taxon>Bacteria</taxon>
        <taxon>Bacillati</taxon>
        <taxon>Bacillota</taxon>
        <taxon>Bacilli</taxon>
        <taxon>Bacillales</taxon>
        <taxon>Bacillaceae</taxon>
        <taxon>Oceanobacillus</taxon>
    </lineage>
</organism>
<keyword evidence="3" id="KW-1185">Reference proteome</keyword>
<dbReference type="Proteomes" id="UP000270219">
    <property type="component" value="Unassembled WGS sequence"/>
</dbReference>
<dbReference type="AlphaFoldDB" id="A0A498DHU8"/>
<evidence type="ECO:0000256" key="1">
    <source>
        <dbReference type="SAM" id="MobiDB-lite"/>
    </source>
</evidence>
<evidence type="ECO:0000313" key="2">
    <source>
        <dbReference type="EMBL" id="RLL40616.1"/>
    </source>
</evidence>
<dbReference type="EMBL" id="RCHR01000011">
    <property type="protein sequence ID" value="RLL40616.1"/>
    <property type="molecule type" value="Genomic_DNA"/>
</dbReference>